<dbReference type="SUPFAM" id="SSF53474">
    <property type="entry name" value="alpha/beta-Hydrolases"/>
    <property type="match status" value="1"/>
</dbReference>
<dbReference type="PANTHER" id="PTHR43798:SF5">
    <property type="entry name" value="MONOACYLGLYCEROL LIPASE ABHD6"/>
    <property type="match status" value="1"/>
</dbReference>
<dbReference type="Gene3D" id="3.40.50.1820">
    <property type="entry name" value="alpha/beta hydrolase"/>
    <property type="match status" value="1"/>
</dbReference>
<evidence type="ECO:0000259" key="1">
    <source>
        <dbReference type="Pfam" id="PF12697"/>
    </source>
</evidence>
<dbReference type="InterPro" id="IPR000073">
    <property type="entry name" value="AB_hydrolase_1"/>
</dbReference>
<dbReference type="InterPro" id="IPR029058">
    <property type="entry name" value="AB_hydrolase_fold"/>
</dbReference>
<dbReference type="RefSeq" id="WP_019018289.1">
    <property type="nucleotide sequence ID" value="NZ_BMXD01000001.1"/>
</dbReference>
<organism evidence="2 3">
    <name type="scientific">Modicisalibacter luteus</name>
    <dbReference type="NCBI Taxonomy" id="453962"/>
    <lineage>
        <taxon>Bacteria</taxon>
        <taxon>Pseudomonadati</taxon>
        <taxon>Pseudomonadota</taxon>
        <taxon>Gammaproteobacteria</taxon>
        <taxon>Oceanospirillales</taxon>
        <taxon>Halomonadaceae</taxon>
        <taxon>Modicisalibacter</taxon>
    </lineage>
</organism>
<dbReference type="PANTHER" id="PTHR43798">
    <property type="entry name" value="MONOACYLGLYCEROL LIPASE"/>
    <property type="match status" value="1"/>
</dbReference>
<dbReference type="Proteomes" id="UP001595640">
    <property type="component" value="Unassembled WGS sequence"/>
</dbReference>
<keyword evidence="3" id="KW-1185">Reference proteome</keyword>
<feature type="domain" description="AB hydrolase-1" evidence="1">
    <location>
        <begin position="30"/>
        <end position="239"/>
    </location>
</feature>
<evidence type="ECO:0000313" key="2">
    <source>
        <dbReference type="EMBL" id="MFC3292989.1"/>
    </source>
</evidence>
<dbReference type="EMBL" id="JBHRUH010000031">
    <property type="protein sequence ID" value="MFC3292989.1"/>
    <property type="molecule type" value="Genomic_DNA"/>
</dbReference>
<name>A0ABV7M545_9GAMM</name>
<proteinExistence type="predicted"/>
<keyword evidence="2" id="KW-0378">Hydrolase</keyword>
<reference evidence="3" key="1">
    <citation type="journal article" date="2019" name="Int. J. Syst. Evol. Microbiol.">
        <title>The Global Catalogue of Microorganisms (GCM) 10K type strain sequencing project: providing services to taxonomists for standard genome sequencing and annotation.</title>
        <authorList>
            <consortium name="The Broad Institute Genomics Platform"/>
            <consortium name="The Broad Institute Genome Sequencing Center for Infectious Disease"/>
            <person name="Wu L."/>
            <person name="Ma J."/>
        </authorList>
    </citation>
    <scope>NUCLEOTIDE SEQUENCE [LARGE SCALE GENOMIC DNA]</scope>
    <source>
        <strain evidence="3">KCTC 12847</strain>
    </source>
</reference>
<dbReference type="PRINTS" id="PR00111">
    <property type="entry name" value="ABHYDROLASE"/>
</dbReference>
<dbReference type="GO" id="GO:0016787">
    <property type="term" value="F:hydrolase activity"/>
    <property type="evidence" value="ECO:0007669"/>
    <property type="project" value="UniProtKB-KW"/>
</dbReference>
<dbReference type="Pfam" id="PF12697">
    <property type="entry name" value="Abhydrolase_6"/>
    <property type="match status" value="1"/>
</dbReference>
<dbReference type="InterPro" id="IPR050266">
    <property type="entry name" value="AB_hydrolase_sf"/>
</dbReference>
<comment type="caution">
    <text evidence="2">The sequence shown here is derived from an EMBL/GenBank/DDBJ whole genome shotgun (WGS) entry which is preliminary data.</text>
</comment>
<accession>A0ABV7M545</accession>
<evidence type="ECO:0000313" key="3">
    <source>
        <dbReference type="Proteomes" id="UP001595640"/>
    </source>
</evidence>
<gene>
    <name evidence="2" type="ORF">ACFOEI_13085</name>
</gene>
<sequence length="255" mass="28557">MTSKHWIEACGQRLFYRSAVGQPSQDRVSVVLVHGLGVSSRYFLPIMEHLATSFDVYAPDLPGHGHSPGKGQMQSIEALAQVLLGWLKVMQLERVVLVGQSLGCQVAVEAASYEPDRIERLVLIGPTMDPAKRSLHAQLPRFMADIPFERLALIPVVARDYLRMGWRAVPELQAMFAYRIEDKLPLLNQPLLLVRGEFDPVAPRRWLDEAARLHSTAQVETISGWGHAVQFSAPGRVAEIMRAFLTPQNTEFQAR</sequence>
<protein>
    <submittedName>
        <fullName evidence="2">Alpha/beta fold hydrolase</fullName>
    </submittedName>
</protein>